<feature type="domain" description="DUF6879" evidence="1">
    <location>
        <begin position="7"/>
        <end position="168"/>
    </location>
</feature>
<dbReference type="AlphaFoldDB" id="A0A2N8P3A5"/>
<dbReference type="EMBL" id="LGUI01000001">
    <property type="protein sequence ID" value="PNE35481.1"/>
    <property type="molecule type" value="Genomic_DNA"/>
</dbReference>
<proteinExistence type="predicted"/>
<organism evidence="3 4">
    <name type="scientific">Streptomyces eurocidicus</name>
    <name type="common">Streptoverticillium eurocidicus</name>
    <dbReference type="NCBI Taxonomy" id="66423"/>
    <lineage>
        <taxon>Bacteria</taxon>
        <taxon>Bacillati</taxon>
        <taxon>Actinomycetota</taxon>
        <taxon>Actinomycetes</taxon>
        <taxon>Kitasatosporales</taxon>
        <taxon>Streptomycetaceae</taxon>
        <taxon>Streptomyces</taxon>
    </lineage>
</organism>
<evidence type="ECO:0000259" key="1">
    <source>
        <dbReference type="Pfam" id="PF21806"/>
    </source>
</evidence>
<gene>
    <name evidence="3" type="ORF">AF335_03910</name>
    <name evidence="2" type="ORF">FHS36_001077</name>
</gene>
<dbReference type="RefSeq" id="WP_102916796.1">
    <property type="nucleotide sequence ID" value="NZ_JACHJF010000002.1"/>
</dbReference>
<dbReference type="Proteomes" id="UP000528608">
    <property type="component" value="Unassembled WGS sequence"/>
</dbReference>
<dbReference type="InterPro" id="IPR049244">
    <property type="entry name" value="DUF6879"/>
</dbReference>
<reference evidence="3" key="2">
    <citation type="submission" date="2015-07" db="EMBL/GenBank/DDBJ databases">
        <authorList>
            <person name="Noorani M."/>
        </authorList>
    </citation>
    <scope>NUCLEOTIDE SEQUENCE [LARGE SCALE GENOMIC DNA]</scope>
    <source>
        <strain evidence="3">ATCC 27428</strain>
    </source>
</reference>
<dbReference type="Proteomes" id="UP000235945">
    <property type="component" value="Unassembled WGS sequence"/>
</dbReference>
<reference evidence="4" key="1">
    <citation type="submission" date="2015-07" db="EMBL/GenBank/DDBJ databases">
        <authorList>
            <person name="Graham D.E."/>
            <person name="Giannone R.J."/>
            <person name="Gulvik C.A."/>
            <person name="Hettich R.L."/>
            <person name="Klingeman D.M."/>
            <person name="Mahan K.M."/>
            <person name="Parry R.J."/>
            <person name="Spain J.C."/>
        </authorList>
    </citation>
    <scope>NUCLEOTIDE SEQUENCE [LARGE SCALE GENOMIC DNA]</scope>
    <source>
        <strain evidence="4">ATCC 27428</strain>
    </source>
</reference>
<dbReference type="OrthoDB" id="3821358at2"/>
<dbReference type="EMBL" id="JACHJF010000002">
    <property type="protein sequence ID" value="MBB5117671.1"/>
    <property type="molecule type" value="Genomic_DNA"/>
</dbReference>
<evidence type="ECO:0000313" key="2">
    <source>
        <dbReference type="EMBL" id="MBB5117671.1"/>
    </source>
</evidence>
<evidence type="ECO:0000313" key="4">
    <source>
        <dbReference type="Proteomes" id="UP000235945"/>
    </source>
</evidence>
<reference evidence="2 5" key="3">
    <citation type="submission" date="2020-08" db="EMBL/GenBank/DDBJ databases">
        <title>Genomic Encyclopedia of Type Strains, Phase III (KMG-III): the genomes of soil and plant-associated and newly described type strains.</title>
        <authorList>
            <person name="Whitman W."/>
        </authorList>
    </citation>
    <scope>NUCLEOTIDE SEQUENCE [LARGE SCALE GENOMIC DNA]</scope>
    <source>
        <strain evidence="2 5">CECT 3259</strain>
    </source>
</reference>
<name>A0A2N8P3A5_STREU</name>
<comment type="caution">
    <text evidence="3">The sequence shown here is derived from an EMBL/GenBank/DDBJ whole genome shotgun (WGS) entry which is preliminary data.</text>
</comment>
<protein>
    <recommendedName>
        <fullName evidence="1">DUF6879 domain-containing protein</fullName>
    </recommendedName>
</protein>
<evidence type="ECO:0000313" key="5">
    <source>
        <dbReference type="Proteomes" id="UP000528608"/>
    </source>
</evidence>
<accession>A0A2N8P3A5</accession>
<evidence type="ECO:0000313" key="3">
    <source>
        <dbReference type="EMBL" id="PNE35481.1"/>
    </source>
</evidence>
<dbReference type="Pfam" id="PF21806">
    <property type="entry name" value="DUF6879"/>
    <property type="match status" value="1"/>
</dbReference>
<keyword evidence="4" id="KW-1185">Reference proteome</keyword>
<sequence>MRLDGEAWRAFFDRYEREAFRLETLSLYSMPGEQEEYERYRASGELIIPDDDPWLTRVRGFRNSGRWIGRVHVITRPLSDYLQYEFAVYAHTAKAGEDIRILDLTDHPNPGLPEQDFWMFDNSTVVLMNYGPDGTQKGRDLLSSPDLDQYRHWKDLALSSSVPYAEYIQG</sequence>